<dbReference type="EMBL" id="BGZK01004446">
    <property type="protein sequence ID" value="GBP09043.1"/>
    <property type="molecule type" value="Genomic_DNA"/>
</dbReference>
<dbReference type="Gene3D" id="3.30.420.10">
    <property type="entry name" value="Ribonuclease H-like superfamily/Ribonuclease H"/>
    <property type="match status" value="1"/>
</dbReference>
<dbReference type="Gene3D" id="1.10.1420.10">
    <property type="match status" value="1"/>
</dbReference>
<evidence type="ECO:0000259" key="2">
    <source>
        <dbReference type="PROSITE" id="PS50879"/>
    </source>
</evidence>
<dbReference type="InterPro" id="IPR002156">
    <property type="entry name" value="RNaseH_domain"/>
</dbReference>
<gene>
    <name evidence="3" type="primary">MSH5</name>
    <name evidence="3" type="ORF">EVAR_69483_1</name>
</gene>
<dbReference type="GO" id="GO:0004523">
    <property type="term" value="F:RNA-DNA hybrid ribonuclease activity"/>
    <property type="evidence" value="ECO:0007669"/>
    <property type="project" value="InterPro"/>
</dbReference>
<sequence length="494" mass="55844">MLTAPKTYNPLVHAARQDIRDIVAEVRGVCLFWMRAHPGTAGNERADELARNAALKRKTAADYDRFPLSYVRKVIRTVDEAYKVLSRVPMTPLLSQTLTGHGGFGQHLNRFKLKNLPYYACAPDKEYFVRPATRVRHRLARFERSEPSGPTYCVISANSALPTGRSSRRTFVMGFSPTLLAGTDAPSLSIVTVGREQVLSNTEYETSSIRQNNEKVFLLSKRKSPNDIDPPEVSNDSHEAEEVDESPNDEPDHEEKVMAVYCKSGRLGAAYYNAYTSELHVLDELADRPPDYCMLDGLYRQVEPSYLLAENKRQSAFLSRLKAMLFAGESDRAETRCKLILVSAKEYNYEACKRRIYSLSLCGEPPHCSEDERVLYLRTVTDFNATSSVHALGTLLRYLDLNWPNLGINSMEKPNYLHLKKISLASIMYMDEDTYRGLQIFSRSAHPSAFKRGTPGSSREGLSLYSLFNKCCSKTGRARMRYSITFADERDALT</sequence>
<dbReference type="GO" id="GO:0003676">
    <property type="term" value="F:nucleic acid binding"/>
    <property type="evidence" value="ECO:0007669"/>
    <property type="project" value="InterPro"/>
</dbReference>
<feature type="domain" description="RNase H type-1" evidence="2">
    <location>
        <begin position="1"/>
        <end position="55"/>
    </location>
</feature>
<feature type="region of interest" description="Disordered" evidence="1">
    <location>
        <begin position="220"/>
        <end position="254"/>
    </location>
</feature>
<dbReference type="AlphaFoldDB" id="A0A4C1T3F2"/>
<dbReference type="STRING" id="151549.A0A4C1T3F2"/>
<name>A0A4C1T3F2_EUMVA</name>
<feature type="compositionally biased region" description="Acidic residues" evidence="1">
    <location>
        <begin position="241"/>
        <end position="252"/>
    </location>
</feature>
<dbReference type="PROSITE" id="PS50879">
    <property type="entry name" value="RNASE_H_1"/>
    <property type="match status" value="1"/>
</dbReference>
<proteinExistence type="predicted"/>
<accession>A0A4C1T3F2</accession>
<evidence type="ECO:0000256" key="1">
    <source>
        <dbReference type="SAM" id="MobiDB-lite"/>
    </source>
</evidence>
<dbReference type="InterPro" id="IPR012337">
    <property type="entry name" value="RNaseH-like_sf"/>
</dbReference>
<dbReference type="InterPro" id="IPR036397">
    <property type="entry name" value="RNaseH_sf"/>
</dbReference>
<comment type="caution">
    <text evidence="3">The sequence shown here is derived from an EMBL/GenBank/DDBJ whole genome shotgun (WGS) entry which is preliminary data.</text>
</comment>
<organism evidence="3 4">
    <name type="scientific">Eumeta variegata</name>
    <name type="common">Bagworm moth</name>
    <name type="synonym">Eumeta japonica</name>
    <dbReference type="NCBI Taxonomy" id="151549"/>
    <lineage>
        <taxon>Eukaryota</taxon>
        <taxon>Metazoa</taxon>
        <taxon>Ecdysozoa</taxon>
        <taxon>Arthropoda</taxon>
        <taxon>Hexapoda</taxon>
        <taxon>Insecta</taxon>
        <taxon>Pterygota</taxon>
        <taxon>Neoptera</taxon>
        <taxon>Endopterygota</taxon>
        <taxon>Lepidoptera</taxon>
        <taxon>Glossata</taxon>
        <taxon>Ditrysia</taxon>
        <taxon>Tineoidea</taxon>
        <taxon>Psychidae</taxon>
        <taxon>Oiketicinae</taxon>
        <taxon>Eumeta</taxon>
    </lineage>
</organism>
<protein>
    <submittedName>
        <fullName evidence="3">MutS protein homolog 5</fullName>
    </submittedName>
</protein>
<reference evidence="3 4" key="1">
    <citation type="journal article" date="2019" name="Commun. Biol.">
        <title>The bagworm genome reveals a unique fibroin gene that provides high tensile strength.</title>
        <authorList>
            <person name="Kono N."/>
            <person name="Nakamura H."/>
            <person name="Ohtoshi R."/>
            <person name="Tomita M."/>
            <person name="Numata K."/>
            <person name="Arakawa K."/>
        </authorList>
    </citation>
    <scope>NUCLEOTIDE SEQUENCE [LARGE SCALE GENOMIC DNA]</scope>
</reference>
<dbReference type="Proteomes" id="UP000299102">
    <property type="component" value="Unassembled WGS sequence"/>
</dbReference>
<evidence type="ECO:0000313" key="3">
    <source>
        <dbReference type="EMBL" id="GBP09043.1"/>
    </source>
</evidence>
<dbReference type="OrthoDB" id="29596at2759"/>
<evidence type="ECO:0000313" key="4">
    <source>
        <dbReference type="Proteomes" id="UP000299102"/>
    </source>
</evidence>
<dbReference type="SUPFAM" id="SSF53098">
    <property type="entry name" value="Ribonuclease H-like"/>
    <property type="match status" value="1"/>
</dbReference>
<keyword evidence="4" id="KW-1185">Reference proteome</keyword>